<comment type="caution">
    <text evidence="2">The sequence shown here is derived from an EMBL/GenBank/DDBJ whole genome shotgun (WGS) entry which is preliminary data.</text>
</comment>
<sequence>MWVFAFPAPSSALSPLMDANSSLCVDFASSPIYSATPTTPSTCPPGTPPTTSARDPDSTLDISSSCFDSTDLCLTTQYDTFLVSVTAWANLQLSWTIVLLASQFWQIVKRMTTLEVVNLGGYGFMGGRGGSSMQGQMGHSHSHGRGRGQGKTLPSWAILHPAHPPRTHDTAAPWEVVS</sequence>
<dbReference type="EMBL" id="JBAHYK010001805">
    <property type="protein sequence ID" value="KAL0566708.1"/>
    <property type="molecule type" value="Genomic_DNA"/>
</dbReference>
<keyword evidence="3" id="KW-1185">Reference proteome</keyword>
<keyword evidence="2" id="KW-0808">Transferase</keyword>
<protein>
    <submittedName>
        <fullName evidence="2">Palmitoyltransferase akr1</fullName>
        <ecNumber evidence="2">2.3.1.225</ecNumber>
    </submittedName>
</protein>
<evidence type="ECO:0000313" key="2">
    <source>
        <dbReference type="EMBL" id="KAL0566708.1"/>
    </source>
</evidence>
<keyword evidence="2" id="KW-0012">Acyltransferase</keyword>
<accession>A0ABR3EUX9</accession>
<gene>
    <name evidence="2" type="primary">AKR1_3</name>
    <name evidence="2" type="ORF">V5O48_015296</name>
</gene>
<proteinExistence type="predicted"/>
<dbReference type="GO" id="GO:0019706">
    <property type="term" value="F:protein-cysteine S-palmitoyltransferase activity"/>
    <property type="evidence" value="ECO:0007669"/>
    <property type="project" value="UniProtKB-EC"/>
</dbReference>
<evidence type="ECO:0000313" key="3">
    <source>
        <dbReference type="Proteomes" id="UP001465976"/>
    </source>
</evidence>
<reference evidence="2 3" key="1">
    <citation type="submission" date="2024-02" db="EMBL/GenBank/DDBJ databases">
        <title>A draft genome for the cacao thread blight pathogen Marasmius crinis-equi.</title>
        <authorList>
            <person name="Cohen S.P."/>
            <person name="Baruah I.K."/>
            <person name="Amoako-Attah I."/>
            <person name="Bukari Y."/>
            <person name="Meinhardt L.W."/>
            <person name="Bailey B.A."/>
        </authorList>
    </citation>
    <scope>NUCLEOTIDE SEQUENCE [LARGE SCALE GENOMIC DNA]</scope>
    <source>
        <strain evidence="2 3">GH-76</strain>
    </source>
</reference>
<feature type="region of interest" description="Disordered" evidence="1">
    <location>
        <begin position="130"/>
        <end position="150"/>
    </location>
</feature>
<feature type="region of interest" description="Disordered" evidence="1">
    <location>
        <begin position="37"/>
        <end position="58"/>
    </location>
</feature>
<name>A0ABR3EUX9_9AGAR</name>
<evidence type="ECO:0000256" key="1">
    <source>
        <dbReference type="SAM" id="MobiDB-lite"/>
    </source>
</evidence>
<organism evidence="2 3">
    <name type="scientific">Marasmius crinis-equi</name>
    <dbReference type="NCBI Taxonomy" id="585013"/>
    <lineage>
        <taxon>Eukaryota</taxon>
        <taxon>Fungi</taxon>
        <taxon>Dikarya</taxon>
        <taxon>Basidiomycota</taxon>
        <taxon>Agaricomycotina</taxon>
        <taxon>Agaricomycetes</taxon>
        <taxon>Agaricomycetidae</taxon>
        <taxon>Agaricales</taxon>
        <taxon>Marasmiineae</taxon>
        <taxon>Marasmiaceae</taxon>
        <taxon>Marasmius</taxon>
    </lineage>
</organism>
<dbReference type="EC" id="2.3.1.225" evidence="2"/>
<dbReference type="Proteomes" id="UP001465976">
    <property type="component" value="Unassembled WGS sequence"/>
</dbReference>